<dbReference type="EMBL" id="QYBB01000044">
    <property type="protein sequence ID" value="RYC29646.1"/>
    <property type="molecule type" value="Genomic_DNA"/>
</dbReference>
<name>A0A4Q2U4D3_9HYPH</name>
<feature type="region of interest" description="Disordered" evidence="1">
    <location>
        <begin position="1"/>
        <end position="98"/>
    </location>
</feature>
<proteinExistence type="predicted"/>
<evidence type="ECO:0000313" key="3">
    <source>
        <dbReference type="Proteomes" id="UP000290759"/>
    </source>
</evidence>
<dbReference type="AlphaFoldDB" id="A0A4Q2U4D3"/>
<reference evidence="2 3" key="1">
    <citation type="submission" date="2018-12" db="EMBL/GenBank/DDBJ databases">
        <authorList>
            <person name="Grouzdev D.S."/>
            <person name="Krutkina M.S."/>
        </authorList>
    </citation>
    <scope>NUCLEOTIDE SEQUENCE [LARGE SCALE GENOMIC DNA]</scope>
    <source>
        <strain evidence="2 3">RmlP026</strain>
    </source>
</reference>
<dbReference type="InterPro" id="IPR021327">
    <property type="entry name" value="DUF2934"/>
</dbReference>
<dbReference type="RefSeq" id="WP_129229202.1">
    <property type="nucleotide sequence ID" value="NZ_QYBB01000044.1"/>
</dbReference>
<organism evidence="2 3">
    <name type="scientific">Lichenibacterium minor</name>
    <dbReference type="NCBI Taxonomy" id="2316528"/>
    <lineage>
        <taxon>Bacteria</taxon>
        <taxon>Pseudomonadati</taxon>
        <taxon>Pseudomonadota</taxon>
        <taxon>Alphaproteobacteria</taxon>
        <taxon>Hyphomicrobiales</taxon>
        <taxon>Lichenihabitantaceae</taxon>
        <taxon>Lichenibacterium</taxon>
    </lineage>
</organism>
<reference evidence="2 3" key="2">
    <citation type="submission" date="2019-02" db="EMBL/GenBank/DDBJ databases">
        <title>'Lichenibacterium ramalinii' gen. nov. sp. nov., 'Lichenibacterium minor' gen. nov. sp. nov.</title>
        <authorList>
            <person name="Pankratov T."/>
        </authorList>
    </citation>
    <scope>NUCLEOTIDE SEQUENCE [LARGE SCALE GENOMIC DNA]</scope>
    <source>
        <strain evidence="2 3">RmlP026</strain>
    </source>
</reference>
<gene>
    <name evidence="2" type="ORF">D3273_22810</name>
</gene>
<feature type="compositionally biased region" description="Low complexity" evidence="1">
    <location>
        <begin position="70"/>
        <end position="82"/>
    </location>
</feature>
<comment type="caution">
    <text evidence="2">The sequence shown here is derived from an EMBL/GenBank/DDBJ whole genome shotgun (WGS) entry which is preliminary data.</text>
</comment>
<feature type="compositionally biased region" description="Basic and acidic residues" evidence="1">
    <location>
        <begin position="15"/>
        <end position="43"/>
    </location>
</feature>
<evidence type="ECO:0000256" key="1">
    <source>
        <dbReference type="SAM" id="MobiDB-lite"/>
    </source>
</evidence>
<dbReference type="Pfam" id="PF11154">
    <property type="entry name" value="DUF2934"/>
    <property type="match status" value="1"/>
</dbReference>
<protein>
    <submittedName>
        <fullName evidence="2">DUF2934 domain-containing protein</fullName>
    </submittedName>
</protein>
<evidence type="ECO:0000313" key="2">
    <source>
        <dbReference type="EMBL" id="RYC29646.1"/>
    </source>
</evidence>
<keyword evidence="3" id="KW-1185">Reference proteome</keyword>
<accession>A0A4Q2U4D3</accession>
<dbReference type="OrthoDB" id="9811127at2"/>
<dbReference type="Proteomes" id="UP000290759">
    <property type="component" value="Unassembled WGS sequence"/>
</dbReference>
<sequence length="98" mass="10755">MKQDRQTAISARAHQLWEESGHVHSQHDHHWRQAEREHDDAEARAAAVEQFSSEAVETAPAKPSRKKPAKAAASMVDTAAPAKKPRAPRKSSATTALN</sequence>